<dbReference type="Proteomes" id="UP000003786">
    <property type="component" value="Chromosome 3"/>
</dbReference>
<feature type="repeat" description="ANK" evidence="1">
    <location>
        <begin position="457"/>
        <end position="489"/>
    </location>
</feature>
<name>J4D9I8_THEOR</name>
<gene>
    <name evidence="6" type="ORF">TOT_030000672</name>
</gene>
<proteinExistence type="predicted"/>
<feature type="region of interest" description="Disordered" evidence="2">
    <location>
        <begin position="718"/>
        <end position="808"/>
    </location>
</feature>
<keyword evidence="3" id="KW-0472">Membrane</keyword>
<evidence type="ECO:0000313" key="6">
    <source>
        <dbReference type="EMBL" id="BAM41410.1"/>
    </source>
</evidence>
<feature type="transmembrane region" description="Helical" evidence="3">
    <location>
        <begin position="1226"/>
        <end position="1243"/>
    </location>
</feature>
<dbReference type="Pfam" id="PF12796">
    <property type="entry name" value="Ank_2"/>
    <property type="match status" value="2"/>
</dbReference>
<dbReference type="InterPro" id="IPR029052">
    <property type="entry name" value="Metallo-depent_PP-like"/>
</dbReference>
<dbReference type="PANTHER" id="PTHR33987:SF1">
    <property type="entry name" value="CALCINEURIN-LIKE METALLO-PHOSPHOESTERASE SUPERFAMILY PROTEIN"/>
    <property type="match status" value="1"/>
</dbReference>
<dbReference type="VEuPathDB" id="PiroplasmaDB:TOT_030000672"/>
<dbReference type="InterPro" id="IPR002110">
    <property type="entry name" value="Ankyrin_rpt"/>
</dbReference>
<feature type="domain" description="Phosphorylated adapter RNA export protein RNA-binding" evidence="5">
    <location>
        <begin position="604"/>
        <end position="688"/>
    </location>
</feature>
<evidence type="ECO:0000259" key="4">
    <source>
        <dbReference type="Pfam" id="PF09423"/>
    </source>
</evidence>
<dbReference type="Gene3D" id="1.10.10.1440">
    <property type="entry name" value="PHAX RNA-binding domain"/>
    <property type="match status" value="1"/>
</dbReference>
<dbReference type="RefSeq" id="XP_009691711.1">
    <property type="nucleotide sequence ID" value="XM_009693416.1"/>
</dbReference>
<evidence type="ECO:0000313" key="7">
    <source>
        <dbReference type="Proteomes" id="UP000003786"/>
    </source>
</evidence>
<evidence type="ECO:0000256" key="2">
    <source>
        <dbReference type="SAM" id="MobiDB-lite"/>
    </source>
</evidence>
<evidence type="ECO:0000256" key="1">
    <source>
        <dbReference type="PROSITE-ProRule" id="PRU00023"/>
    </source>
</evidence>
<feature type="repeat" description="ANK" evidence="1">
    <location>
        <begin position="490"/>
        <end position="522"/>
    </location>
</feature>
<dbReference type="Pfam" id="PF09423">
    <property type="entry name" value="PhoD"/>
    <property type="match status" value="1"/>
</dbReference>
<protein>
    <submittedName>
        <fullName evidence="6">Ankyrin repeat containing protein</fullName>
    </submittedName>
</protein>
<feature type="compositionally biased region" description="Polar residues" evidence="2">
    <location>
        <begin position="719"/>
        <end position="742"/>
    </location>
</feature>
<feature type="repeat" description="ANK" evidence="1">
    <location>
        <begin position="523"/>
        <end position="555"/>
    </location>
</feature>
<feature type="compositionally biased region" description="Polar residues" evidence="2">
    <location>
        <begin position="750"/>
        <end position="769"/>
    </location>
</feature>
<organism evidence="6 7">
    <name type="scientific">Theileria orientalis strain Shintoku</name>
    <dbReference type="NCBI Taxonomy" id="869250"/>
    <lineage>
        <taxon>Eukaryota</taxon>
        <taxon>Sar</taxon>
        <taxon>Alveolata</taxon>
        <taxon>Apicomplexa</taxon>
        <taxon>Aconoidasida</taxon>
        <taxon>Piroplasmida</taxon>
        <taxon>Theileriidae</taxon>
        <taxon>Theileria</taxon>
    </lineage>
</organism>
<dbReference type="EMBL" id="AP011948">
    <property type="protein sequence ID" value="BAM41410.1"/>
    <property type="molecule type" value="Genomic_DNA"/>
</dbReference>
<dbReference type="PANTHER" id="PTHR33987">
    <property type="entry name" value="CALCINEURIN-LIKE METALLO-PHOSPHOESTERASE SUPERFAMILY PROTEIN"/>
    <property type="match status" value="1"/>
</dbReference>
<dbReference type="eggNOG" id="KOG0504">
    <property type="taxonomic scope" value="Eukaryota"/>
</dbReference>
<dbReference type="AlphaFoldDB" id="J4D9I8"/>
<dbReference type="SUPFAM" id="SSF56300">
    <property type="entry name" value="Metallo-dependent phosphatases"/>
    <property type="match status" value="1"/>
</dbReference>
<dbReference type="Gene3D" id="3.60.21.70">
    <property type="entry name" value="PhoD-like phosphatase"/>
    <property type="match status" value="1"/>
</dbReference>
<dbReference type="SUPFAM" id="SSF48403">
    <property type="entry name" value="Ankyrin repeat"/>
    <property type="match status" value="1"/>
</dbReference>
<feature type="compositionally biased region" description="Polar residues" evidence="2">
    <location>
        <begin position="105"/>
        <end position="135"/>
    </location>
</feature>
<dbReference type="InterPro" id="IPR019385">
    <property type="entry name" value="PHAX_RNA-binding_domain"/>
</dbReference>
<keyword evidence="3" id="KW-1133">Transmembrane helix</keyword>
<sequence length="1261" mass="142408">MTEKIKPRIRKEAPERTASQPRNEGEVPAGPYGMFNLAEMFKALNMPENAQNQQVYENQQLMTDIGKFFFTSMMKFNHLINTHTNTSNTNAINSPNQKMKENESRTYNGKSSRNARNTKNTRNEENQTVSETNTGEGMGLGQYRKQNKSKQTRQTNNAAQTTDTTNERFNLRPTTGKVNRGRGVQERGGNEQGAESQKKLTTEIERTLVEKERQYRVKEVVSAENKATAREEGEYSLSTEREHAEASYSDFQAPTPESNEKQKLNLNIYRFINNCVSIKESTTTDTMMERTEAANNVASSTSNLNTMARANEAGNASENYGVDTGENTPDNSPAYPGANAEGMGGTAGSTNEETLLMLCFGGDLEGVKKLREVDLEFVDEVGRSAIHYACTSGNAELVRYLISREVEIDKKDVKGWTPLFISVVNNYVEIVELLLDAGADLTLTLRHRCAPTRLTDAHSNAIHFAAIKVNRKMTELLLSRNVDVNEKDSQGITPLSYSCTKGNAEYVAYLLEAGANPTIQDVNGRTSYHSVALGGSLEIAKLLYEKAGAQNTQDRWSLTPAKLAQIRGHADMAEFLAHPSRHAAGARDTASSDDSDDMYVLLSTTIASALNEPNSDQIYRCLTRLGPDVVKTLFELTLKVEKSGGVATADGKRLRTPGGVFFTLLKQMYLNDYITKEDYQYIRAAEKERMKSVRSTKANMSVTTATNAVNKRILAGGNNKYSKTAGNSSYSGTGTRKTNASVNKYGGTATRKTSTVSVSNSRRGASSLSREGRKGGPRTNDPGNGGNRVNLNDNRAESNRGGNGTVVRNKVGSANARDRMLALVLAHEKGKAEALTQSQYESKYQTKLERREADEVVDQPLRRLAFGSCQRRYPVLKKMYDTIINYNPDLFLFTGDNFYTEKSCCTKECIYEAYLKMVNHPPFQEFKRKVKRFDGIYDDHDYGVNDGDATFPHRDFAQQLLLDFMDKPEDHYRRKRRGGYYSQSYVDPKDPTNHVKVIVLDVRYHRSCIYDCICRLCDINVFVQRYILIKRMINSIFGIGCDQQGDVLGDEQWKWFESQLFESEARAHVIVSSFQVFTKCAMGESWGHLPFAKKRLLDLLEAAQPKKPIFLSGDIHYGELIEKYGFVEWTSSSLTHSIRPYNKYTFLVIFPFLLFTKRIIYLYNNFGGIDFNYNKERALYNDEGKRALSYRSRYENLYEHVHEEDSFFRDYQLFKCLTKFQYACRISLIVAVLMFPVLLFKALRPRGRAMRKKAAKTRTKH</sequence>
<dbReference type="InterPro" id="IPR036770">
    <property type="entry name" value="Ankyrin_rpt-contain_sf"/>
</dbReference>
<feature type="compositionally biased region" description="Basic and acidic residues" evidence="2">
    <location>
        <begin position="1"/>
        <end position="15"/>
    </location>
</feature>
<feature type="repeat" description="ANK" evidence="1">
    <location>
        <begin position="381"/>
        <end position="413"/>
    </location>
</feature>
<dbReference type="PROSITE" id="PS50297">
    <property type="entry name" value="ANK_REP_REGION"/>
    <property type="match status" value="3"/>
</dbReference>
<feature type="domain" description="PhoD-like phosphatase metallophosphatase" evidence="4">
    <location>
        <begin position="995"/>
        <end position="1118"/>
    </location>
</feature>
<dbReference type="InterPro" id="IPR018946">
    <property type="entry name" value="PhoD-like_MPP"/>
</dbReference>
<dbReference type="InterPro" id="IPR038607">
    <property type="entry name" value="PhoD-like_sf"/>
</dbReference>
<keyword evidence="1" id="KW-0040">ANK repeat</keyword>
<dbReference type="STRING" id="869250.J4D9I8"/>
<dbReference type="CDD" id="cd07389">
    <property type="entry name" value="MPP_PhoD"/>
    <property type="match status" value="1"/>
</dbReference>
<dbReference type="KEGG" id="tot:TOT_030000672"/>
<feature type="region of interest" description="Disordered" evidence="2">
    <location>
        <begin position="84"/>
        <end position="201"/>
    </location>
</feature>
<dbReference type="GeneID" id="20715831"/>
<evidence type="ECO:0000256" key="3">
    <source>
        <dbReference type="SAM" id="Phobius"/>
    </source>
</evidence>
<keyword evidence="7" id="KW-1185">Reference proteome</keyword>
<feature type="compositionally biased region" description="Polar residues" evidence="2">
    <location>
        <begin position="84"/>
        <end position="97"/>
    </location>
</feature>
<dbReference type="PROSITE" id="PS50088">
    <property type="entry name" value="ANK_REPEAT"/>
    <property type="match status" value="5"/>
</dbReference>
<reference evidence="6 7" key="1">
    <citation type="journal article" date="2012" name="MBio">
        <title>Comparative genome analysis of three eukaryotic parasites with differing abilities to transform leukocytes reveals key mediators of Theileria-induced leukocyte transformation.</title>
        <authorList>
            <person name="Hayashida K."/>
            <person name="Hara Y."/>
            <person name="Abe T."/>
            <person name="Yamasaki C."/>
            <person name="Toyoda A."/>
            <person name="Kosuge T."/>
            <person name="Suzuki Y."/>
            <person name="Sato Y."/>
            <person name="Kawashima S."/>
            <person name="Katayama T."/>
            <person name="Wakaguri H."/>
            <person name="Inoue N."/>
            <person name="Homma K."/>
            <person name="Tada-Umezaki M."/>
            <person name="Yagi Y."/>
            <person name="Fujii Y."/>
            <person name="Habara T."/>
            <person name="Kanehisa M."/>
            <person name="Watanabe H."/>
            <person name="Ito K."/>
            <person name="Gojobori T."/>
            <person name="Sugawara H."/>
            <person name="Imanishi T."/>
            <person name="Weir W."/>
            <person name="Gardner M."/>
            <person name="Pain A."/>
            <person name="Shiels B."/>
            <person name="Hattori M."/>
            <person name="Nene V."/>
            <person name="Sugimoto C."/>
        </authorList>
    </citation>
    <scope>NUCLEOTIDE SEQUENCE [LARGE SCALE GENOMIC DNA]</scope>
    <source>
        <strain evidence="6 7">Shintoku</strain>
    </source>
</reference>
<dbReference type="OrthoDB" id="360687at2759"/>
<dbReference type="PRINTS" id="PR01415">
    <property type="entry name" value="ANKYRIN"/>
</dbReference>
<dbReference type="SMART" id="SM00248">
    <property type="entry name" value="ANK"/>
    <property type="match status" value="5"/>
</dbReference>
<accession>J4D9I8</accession>
<keyword evidence="3" id="KW-0812">Transmembrane</keyword>
<dbReference type="eggNOG" id="KOG3948">
    <property type="taxonomic scope" value="Eukaryota"/>
</dbReference>
<evidence type="ECO:0000259" key="5">
    <source>
        <dbReference type="Pfam" id="PF10258"/>
    </source>
</evidence>
<dbReference type="Gene3D" id="1.25.40.20">
    <property type="entry name" value="Ankyrin repeat-containing domain"/>
    <property type="match status" value="2"/>
</dbReference>
<feature type="region of interest" description="Disordered" evidence="2">
    <location>
        <begin position="1"/>
        <end position="31"/>
    </location>
</feature>
<dbReference type="InterPro" id="IPR038092">
    <property type="entry name" value="PHAX_RNA-binding_sf"/>
</dbReference>
<feature type="repeat" description="ANK" evidence="1">
    <location>
        <begin position="414"/>
        <end position="446"/>
    </location>
</feature>
<dbReference type="Pfam" id="PF10258">
    <property type="entry name" value="PHAX_RNA-bd"/>
    <property type="match status" value="1"/>
</dbReference>
<feature type="compositionally biased region" description="Low complexity" evidence="2">
    <location>
        <begin position="152"/>
        <end position="164"/>
    </location>
</feature>